<dbReference type="Proteomes" id="UP000242502">
    <property type="component" value="Unassembled WGS sequence"/>
</dbReference>
<dbReference type="Pfam" id="PF06779">
    <property type="entry name" value="MFS_4"/>
    <property type="match status" value="1"/>
</dbReference>
<accession>A0A1D2QQF1</accession>
<feature type="transmembrane region" description="Helical" evidence="4">
    <location>
        <begin position="79"/>
        <end position="103"/>
    </location>
</feature>
<name>A0A1D2QQF1_9GAMM</name>
<dbReference type="InterPro" id="IPR020846">
    <property type="entry name" value="MFS_dom"/>
</dbReference>
<dbReference type="AlphaFoldDB" id="A0A1D2QQF1"/>
<feature type="transmembrane region" description="Helical" evidence="4">
    <location>
        <begin position="345"/>
        <end position="368"/>
    </location>
</feature>
<keyword evidence="1 4" id="KW-0812">Transmembrane</keyword>
<comment type="caution">
    <text evidence="6">The sequence shown here is derived from an EMBL/GenBank/DDBJ whole genome shotgun (WGS) entry which is preliminary data.</text>
</comment>
<keyword evidence="2 4" id="KW-1133">Transmembrane helix</keyword>
<feature type="transmembrane region" description="Helical" evidence="4">
    <location>
        <begin position="222"/>
        <end position="247"/>
    </location>
</feature>
<evidence type="ECO:0000259" key="5">
    <source>
        <dbReference type="PROSITE" id="PS50850"/>
    </source>
</evidence>
<evidence type="ECO:0000256" key="3">
    <source>
        <dbReference type="ARBA" id="ARBA00023136"/>
    </source>
</evidence>
<dbReference type="PANTHER" id="PTHR23537:SF1">
    <property type="entry name" value="SUGAR TRANSPORTER"/>
    <property type="match status" value="1"/>
</dbReference>
<gene>
    <name evidence="6" type="ORF">AB835_06925</name>
</gene>
<dbReference type="SUPFAM" id="SSF103473">
    <property type="entry name" value="MFS general substrate transporter"/>
    <property type="match status" value="1"/>
</dbReference>
<feature type="transmembrane region" description="Helical" evidence="4">
    <location>
        <begin position="109"/>
        <end position="134"/>
    </location>
</feature>
<dbReference type="PROSITE" id="PS50850">
    <property type="entry name" value="MFS"/>
    <property type="match status" value="1"/>
</dbReference>
<organism evidence="6 7">
    <name type="scientific">Candidatus Endobugula sertula</name>
    <name type="common">Bugula neritina bacterial symbiont</name>
    <dbReference type="NCBI Taxonomy" id="62101"/>
    <lineage>
        <taxon>Bacteria</taxon>
        <taxon>Pseudomonadati</taxon>
        <taxon>Pseudomonadota</taxon>
        <taxon>Gammaproteobacteria</taxon>
        <taxon>Cellvibrionales</taxon>
        <taxon>Cellvibrionaceae</taxon>
        <taxon>Candidatus Endobugula</taxon>
    </lineage>
</organism>
<feature type="transmembrane region" description="Helical" evidence="4">
    <location>
        <begin position="311"/>
        <end position="333"/>
    </location>
</feature>
<feature type="transmembrane region" description="Helical" evidence="4">
    <location>
        <begin position="259"/>
        <end position="276"/>
    </location>
</feature>
<reference evidence="6 7" key="1">
    <citation type="journal article" date="2016" name="Appl. Environ. Microbiol.">
        <title>Lack of Overt Genome Reduction in the Bryostatin-Producing Bryozoan Symbiont "Candidatus Endobugula sertula".</title>
        <authorList>
            <person name="Miller I.J."/>
            <person name="Vanee N."/>
            <person name="Fong S.S."/>
            <person name="Lim-Fong G.E."/>
            <person name="Kwan J.C."/>
        </authorList>
    </citation>
    <scope>NUCLEOTIDE SEQUENCE [LARGE SCALE GENOMIC DNA]</scope>
    <source>
        <strain evidence="6">AB1-4</strain>
    </source>
</reference>
<dbReference type="PANTHER" id="PTHR23537">
    <property type="match status" value="1"/>
</dbReference>
<evidence type="ECO:0000256" key="2">
    <source>
        <dbReference type="ARBA" id="ARBA00022989"/>
    </source>
</evidence>
<dbReference type="GO" id="GO:0022857">
    <property type="term" value="F:transmembrane transporter activity"/>
    <property type="evidence" value="ECO:0007669"/>
    <property type="project" value="InterPro"/>
</dbReference>
<feature type="transmembrane region" description="Helical" evidence="4">
    <location>
        <begin position="51"/>
        <end position="72"/>
    </location>
</feature>
<evidence type="ECO:0000313" key="7">
    <source>
        <dbReference type="Proteomes" id="UP000242502"/>
    </source>
</evidence>
<evidence type="ECO:0000256" key="4">
    <source>
        <dbReference type="SAM" id="Phobius"/>
    </source>
</evidence>
<sequence>MPKTGLKNLPLYYPLVTALALSLAAAVALGLSRFSYGLLLPLMRNDLGWSYLLSGIMNTGNALGYFLGVLATPFLISRFGVWCLLIAGSVMVGIFMLLTGIATDNVALFLYRMFTGIVSAFIFIAGGVLSVQLCSIHRDRAGLLMGLYYGGVGFGIMLSALLVPMAFIYAQEYSVLHAWQWPWRVMGVGCILVTVIIALPTQQIGKALPSQDTKQQFALKDFIFSLSGYFMFGVGYIGYMTFVVALLHEQGMHTKLITWFYSLLGLAVVASSRIWAGMLDHFKGGESLAILNALLGVACILPVLTNAVPVIFISGIVFGAVFLSVVASTTALVRHNLDQESWATGISVFTGVFAFGQIVGPSAMGWVADMPSGLERGLMVSAFTLFIGAMLASRQKELKKFH</sequence>
<evidence type="ECO:0000313" key="6">
    <source>
        <dbReference type="EMBL" id="ODS23818.1"/>
    </source>
</evidence>
<feature type="transmembrane region" description="Helical" evidence="4">
    <location>
        <begin position="181"/>
        <end position="201"/>
    </location>
</feature>
<feature type="transmembrane region" description="Helical" evidence="4">
    <location>
        <begin position="146"/>
        <end position="169"/>
    </location>
</feature>
<keyword evidence="3 4" id="KW-0472">Membrane</keyword>
<protein>
    <submittedName>
        <fullName evidence="6">MFS transporter</fullName>
    </submittedName>
</protein>
<dbReference type="GO" id="GO:0005886">
    <property type="term" value="C:plasma membrane"/>
    <property type="evidence" value="ECO:0007669"/>
    <property type="project" value="TreeGrafter"/>
</dbReference>
<feature type="transmembrane region" description="Helical" evidence="4">
    <location>
        <begin position="12"/>
        <end position="31"/>
    </location>
</feature>
<dbReference type="EMBL" id="MDLC01000020">
    <property type="protein sequence ID" value="ODS23818.1"/>
    <property type="molecule type" value="Genomic_DNA"/>
</dbReference>
<dbReference type="STRING" id="62101.AB835_06925"/>
<feature type="domain" description="Major facilitator superfamily (MFS) profile" evidence="5">
    <location>
        <begin position="18"/>
        <end position="400"/>
    </location>
</feature>
<feature type="transmembrane region" description="Helical" evidence="4">
    <location>
        <begin position="288"/>
        <end position="305"/>
    </location>
</feature>
<evidence type="ECO:0000256" key="1">
    <source>
        <dbReference type="ARBA" id="ARBA00022692"/>
    </source>
</evidence>
<proteinExistence type="predicted"/>
<feature type="transmembrane region" description="Helical" evidence="4">
    <location>
        <begin position="374"/>
        <end position="392"/>
    </location>
</feature>
<dbReference type="InterPro" id="IPR010645">
    <property type="entry name" value="MFS_4"/>
</dbReference>
<dbReference type="InterPro" id="IPR036259">
    <property type="entry name" value="MFS_trans_sf"/>
</dbReference>
<dbReference type="Gene3D" id="1.20.1250.20">
    <property type="entry name" value="MFS general substrate transporter like domains"/>
    <property type="match status" value="2"/>
</dbReference>